<sequence length="544" mass="60056">MKRTIRNTILAGSLVAMVSSGCSKLIDDAYPNPNAAVRQPIEEIMPGIIGNMVGSSSAAGSAYGTANDGLYIGRYVQFWATNTAGNQYDQMGGATGASDVLGSVWAMHYYGMGQNLNRIVEWGTEEQKWDYVGAALAIRAWSMLTLTNVYGEAIVKEAFNTSALTFKYDAQPFIYDTVRAIARTAIAYLDRTDGNVSQQNLAKGDAYFYNGDVSKWKKFAYSVIARSFNQLSNKSAYNADSVVHYCDLGINSNSENASAKFANTGITGTSNFYGPFRSNVGTLRQTAYVANLVTGKGTMFNGAYDPRAHYLLREDSTGEITGILPNRGNSSLPANKQPFGFWGRGYALTAAPSSDATARYIFKNGAEFPILTASEVKFMKAEALLRKGSRPQAQQAYQEGIELSMNMLRTTYNESVPADKQITDQAIADYLANPAVVPAPQDLTLSHIMLQKYIALFGYGMIETWTDMRRFHYVDLDPQTGNQVYADFVLPTGLDLFINNNGKPVQRARPRYNSEYLYNVEELNRLGGLDLDYHTKEQWFSITE</sequence>
<organism evidence="1 2">
    <name type="scientific">Flavihumibacter fluminis</name>
    <dbReference type="NCBI Taxonomy" id="2909236"/>
    <lineage>
        <taxon>Bacteria</taxon>
        <taxon>Pseudomonadati</taxon>
        <taxon>Bacteroidota</taxon>
        <taxon>Chitinophagia</taxon>
        <taxon>Chitinophagales</taxon>
        <taxon>Chitinophagaceae</taxon>
        <taxon>Flavihumibacter</taxon>
    </lineage>
</organism>
<evidence type="ECO:0000313" key="2">
    <source>
        <dbReference type="Proteomes" id="UP001200145"/>
    </source>
</evidence>
<dbReference type="Pfam" id="PF12771">
    <property type="entry name" value="SusD-like_2"/>
    <property type="match status" value="1"/>
</dbReference>
<dbReference type="PROSITE" id="PS51257">
    <property type="entry name" value="PROKAR_LIPOPROTEIN"/>
    <property type="match status" value="1"/>
</dbReference>
<reference evidence="1 2" key="1">
    <citation type="submission" date="2022-01" db="EMBL/GenBank/DDBJ databases">
        <title>Flavihumibacter sp. nov., isolated from sediment of a river.</title>
        <authorList>
            <person name="Liu H."/>
        </authorList>
    </citation>
    <scope>NUCLEOTIDE SEQUENCE [LARGE SCALE GENOMIC DNA]</scope>
    <source>
        <strain evidence="1 2">RY-1</strain>
    </source>
</reference>
<proteinExistence type="predicted"/>
<dbReference type="Gene3D" id="1.25.40.390">
    <property type="match status" value="1"/>
</dbReference>
<accession>A0ABS9BHQ1</accession>
<comment type="caution">
    <text evidence="1">The sequence shown here is derived from an EMBL/GenBank/DDBJ whole genome shotgun (WGS) entry which is preliminary data.</text>
</comment>
<keyword evidence="2" id="KW-1185">Reference proteome</keyword>
<name>A0ABS9BHQ1_9BACT</name>
<keyword evidence="1" id="KW-0449">Lipoprotein</keyword>
<dbReference type="EMBL" id="JAKEVY010000002">
    <property type="protein sequence ID" value="MCF1715112.1"/>
    <property type="molecule type" value="Genomic_DNA"/>
</dbReference>
<dbReference type="InterPro" id="IPR041662">
    <property type="entry name" value="SusD-like_2"/>
</dbReference>
<dbReference type="RefSeq" id="WP_234866061.1">
    <property type="nucleotide sequence ID" value="NZ_JAKEVY010000002.1"/>
</dbReference>
<dbReference type="Proteomes" id="UP001200145">
    <property type="component" value="Unassembled WGS sequence"/>
</dbReference>
<gene>
    <name evidence="1" type="ORF">L0U88_10795</name>
</gene>
<dbReference type="InterPro" id="IPR011990">
    <property type="entry name" value="TPR-like_helical_dom_sf"/>
</dbReference>
<protein>
    <submittedName>
        <fullName evidence="1">SusD/RagB family nutrient-binding outer membrane lipoprotein</fullName>
    </submittedName>
</protein>
<evidence type="ECO:0000313" key="1">
    <source>
        <dbReference type="EMBL" id="MCF1715112.1"/>
    </source>
</evidence>
<dbReference type="SUPFAM" id="SSF48452">
    <property type="entry name" value="TPR-like"/>
    <property type="match status" value="1"/>
</dbReference>